<protein>
    <submittedName>
        <fullName evidence="1">Uncharacterized protein</fullName>
    </submittedName>
</protein>
<comment type="caution">
    <text evidence="1">The sequence shown here is derived from an EMBL/GenBank/DDBJ whole genome shotgun (WGS) entry which is preliminary data.</text>
</comment>
<dbReference type="EMBL" id="CAKMUD010000127">
    <property type="protein sequence ID" value="CAH1603379.1"/>
    <property type="molecule type" value="Genomic_DNA"/>
</dbReference>
<gene>
    <name evidence="1" type="ORF">THF1A12_70098</name>
</gene>
<accession>A0AAU9QW49</accession>
<name>A0AAU9QW49_9VIBR</name>
<evidence type="ECO:0000313" key="1">
    <source>
        <dbReference type="EMBL" id="CAH1603379.1"/>
    </source>
</evidence>
<proteinExistence type="predicted"/>
<dbReference type="Proteomes" id="UP001295462">
    <property type="component" value="Unassembled WGS sequence"/>
</dbReference>
<reference evidence="1" key="1">
    <citation type="submission" date="2022-01" db="EMBL/GenBank/DDBJ databases">
        <authorList>
            <person name="Lagorce A."/>
        </authorList>
    </citation>
    <scope>NUCLEOTIDE SEQUENCE</scope>
    <source>
        <strain evidence="1">Th15_F1_A12</strain>
    </source>
</reference>
<organism evidence="1 2">
    <name type="scientific">Vibrio jasicida</name>
    <dbReference type="NCBI Taxonomy" id="766224"/>
    <lineage>
        <taxon>Bacteria</taxon>
        <taxon>Pseudomonadati</taxon>
        <taxon>Pseudomonadota</taxon>
        <taxon>Gammaproteobacteria</taxon>
        <taxon>Vibrionales</taxon>
        <taxon>Vibrionaceae</taxon>
        <taxon>Vibrio</taxon>
    </lineage>
</organism>
<evidence type="ECO:0000313" key="2">
    <source>
        <dbReference type="Proteomes" id="UP001295462"/>
    </source>
</evidence>
<dbReference type="AlphaFoldDB" id="A0AAU9QW49"/>
<sequence>MTKYKYLPYKHQYMLTLPVFNLDSLTARKKVLCFHISLDYS</sequence>